<dbReference type="InterPro" id="IPR010634">
    <property type="entry name" value="DUF1223"/>
</dbReference>
<dbReference type="STRING" id="407234.SAMN05421795_104214"/>
<dbReference type="RefSeq" id="WP_083947716.1">
    <property type="nucleotide sequence ID" value="NZ_FTOM01000004.1"/>
</dbReference>
<dbReference type="AlphaFoldDB" id="A0A1N7LX13"/>
<protein>
    <recommendedName>
        <fullName evidence="4">DUF1223 domain-containing protein</fullName>
    </recommendedName>
</protein>
<keyword evidence="3" id="KW-1185">Reference proteome</keyword>
<name>A0A1N7LX13_9RHOB</name>
<dbReference type="OrthoDB" id="9808254at2"/>
<dbReference type="Pfam" id="PF06764">
    <property type="entry name" value="DUF1223"/>
    <property type="match status" value="1"/>
</dbReference>
<accession>A0A1N7LX13</accession>
<evidence type="ECO:0000256" key="1">
    <source>
        <dbReference type="SAM" id="SignalP"/>
    </source>
</evidence>
<evidence type="ECO:0008006" key="4">
    <source>
        <dbReference type="Google" id="ProtNLM"/>
    </source>
</evidence>
<dbReference type="EMBL" id="FTOM01000004">
    <property type="protein sequence ID" value="SIS78334.1"/>
    <property type="molecule type" value="Genomic_DNA"/>
</dbReference>
<dbReference type="PANTHER" id="PTHR36057">
    <property type="match status" value="1"/>
</dbReference>
<keyword evidence="1" id="KW-0732">Signal</keyword>
<gene>
    <name evidence="2" type="ORF">SAMN05421795_104214</name>
</gene>
<proteinExistence type="predicted"/>
<evidence type="ECO:0000313" key="3">
    <source>
        <dbReference type="Proteomes" id="UP000186098"/>
    </source>
</evidence>
<feature type="chain" id="PRO_5012658955" description="DUF1223 domain-containing protein" evidence="1">
    <location>
        <begin position="23"/>
        <end position="254"/>
    </location>
</feature>
<reference evidence="3" key="1">
    <citation type="submission" date="2017-01" db="EMBL/GenBank/DDBJ databases">
        <authorList>
            <person name="Varghese N."/>
            <person name="Submissions S."/>
        </authorList>
    </citation>
    <scope>NUCLEOTIDE SEQUENCE [LARGE SCALE GENOMIC DNA]</scope>
    <source>
        <strain evidence="3">DSM 18714</strain>
    </source>
</reference>
<evidence type="ECO:0000313" key="2">
    <source>
        <dbReference type="EMBL" id="SIS78334.1"/>
    </source>
</evidence>
<dbReference type="SUPFAM" id="SSF52833">
    <property type="entry name" value="Thioredoxin-like"/>
    <property type="match status" value="1"/>
</dbReference>
<organism evidence="2 3">
    <name type="scientific">Phaeovulum vinaykumarii</name>
    <dbReference type="NCBI Taxonomy" id="407234"/>
    <lineage>
        <taxon>Bacteria</taxon>
        <taxon>Pseudomonadati</taxon>
        <taxon>Pseudomonadota</taxon>
        <taxon>Alphaproteobacteria</taxon>
        <taxon>Rhodobacterales</taxon>
        <taxon>Paracoccaceae</taxon>
        <taxon>Phaeovulum</taxon>
    </lineage>
</organism>
<dbReference type="InterPro" id="IPR036249">
    <property type="entry name" value="Thioredoxin-like_sf"/>
</dbReference>
<dbReference type="PANTHER" id="PTHR36057:SF1">
    <property type="entry name" value="LIPOPROTEIN LIPID ATTACHMENT SITE-LIKE PROTEIN, PUTATIVE (DUF1223)-RELATED"/>
    <property type="match status" value="1"/>
</dbReference>
<dbReference type="Proteomes" id="UP000186098">
    <property type="component" value="Unassembled WGS sequence"/>
</dbReference>
<feature type="signal peptide" evidence="1">
    <location>
        <begin position="1"/>
        <end position="22"/>
    </location>
</feature>
<sequence>MKRAFFAALVACSVAVAGDAGAETTAEDGQGAHGAASPVVVELFTSQGCSACPPADALLAEIAPRRDIIALSLHVDYWDYLGWSDIFAQSAFTDRQRGYARIAGERAVFTPQMIVAGATILPDVTPAVLEGAIAAAAAHPAAPVRLQVRRQGEALHVALSAEAGPLPDGTVVQLVRYLPNVRVDIPQGENAGRSFDYSNVVIAWNALGAWDGQGPRAFDVALKGPEPAVVIVQAARETPDGPLPGPILAAARVD</sequence>